<dbReference type="InterPro" id="IPR008753">
    <property type="entry name" value="Peptidase_M13_N"/>
</dbReference>
<evidence type="ECO:0008006" key="10">
    <source>
        <dbReference type="Google" id="ProtNLM"/>
    </source>
</evidence>
<feature type="domain" description="Peptidase M13 C-terminal" evidence="7">
    <location>
        <begin position="524"/>
        <end position="722"/>
    </location>
</feature>
<keyword evidence="5" id="KW-0862">Zinc</keyword>
<dbReference type="GO" id="GO:0016485">
    <property type="term" value="P:protein processing"/>
    <property type="evidence" value="ECO:0007669"/>
    <property type="project" value="TreeGrafter"/>
</dbReference>
<keyword evidence="4" id="KW-0378">Hydrolase</keyword>
<dbReference type="CDD" id="cd08662">
    <property type="entry name" value="M13"/>
    <property type="match status" value="1"/>
</dbReference>
<keyword evidence="6" id="KW-0482">Metalloprotease</keyword>
<evidence type="ECO:0000256" key="1">
    <source>
        <dbReference type="ARBA" id="ARBA00001947"/>
    </source>
</evidence>
<dbReference type="InterPro" id="IPR018497">
    <property type="entry name" value="Peptidase_M13_C"/>
</dbReference>
<evidence type="ECO:0000313" key="9">
    <source>
        <dbReference type="EMBL" id="QHT23010.1"/>
    </source>
</evidence>
<dbReference type="SUPFAM" id="SSF55486">
    <property type="entry name" value="Metalloproteases ('zincins'), catalytic domain"/>
    <property type="match status" value="1"/>
</dbReference>
<evidence type="ECO:0000259" key="8">
    <source>
        <dbReference type="Pfam" id="PF05649"/>
    </source>
</evidence>
<evidence type="ECO:0000256" key="6">
    <source>
        <dbReference type="ARBA" id="ARBA00023049"/>
    </source>
</evidence>
<dbReference type="PROSITE" id="PS51885">
    <property type="entry name" value="NEPRILYSIN"/>
    <property type="match status" value="1"/>
</dbReference>
<organism evidence="9">
    <name type="scientific">viral metagenome</name>
    <dbReference type="NCBI Taxonomy" id="1070528"/>
    <lineage>
        <taxon>unclassified sequences</taxon>
        <taxon>metagenomes</taxon>
        <taxon>organismal metagenomes</taxon>
    </lineage>
</organism>
<dbReference type="PANTHER" id="PTHR11733">
    <property type="entry name" value="ZINC METALLOPROTEASE FAMILY M13 NEPRILYSIN-RELATED"/>
    <property type="match status" value="1"/>
</dbReference>
<dbReference type="GO" id="GO:0005886">
    <property type="term" value="C:plasma membrane"/>
    <property type="evidence" value="ECO:0007669"/>
    <property type="project" value="TreeGrafter"/>
</dbReference>
<evidence type="ECO:0000256" key="5">
    <source>
        <dbReference type="ARBA" id="ARBA00022833"/>
    </source>
</evidence>
<evidence type="ECO:0000256" key="3">
    <source>
        <dbReference type="ARBA" id="ARBA00022723"/>
    </source>
</evidence>
<dbReference type="InterPro" id="IPR000718">
    <property type="entry name" value="Peptidase_M13"/>
</dbReference>
<dbReference type="EMBL" id="MN739722">
    <property type="protein sequence ID" value="QHT23010.1"/>
    <property type="molecule type" value="Genomic_DNA"/>
</dbReference>
<name>A0A6C0E343_9ZZZZ</name>
<feature type="domain" description="Peptidase M13 N-terminal" evidence="8">
    <location>
        <begin position="77"/>
        <end position="463"/>
    </location>
</feature>
<comment type="cofactor">
    <cofactor evidence="1">
        <name>Zn(2+)</name>
        <dbReference type="ChEBI" id="CHEBI:29105"/>
    </cofactor>
</comment>
<dbReference type="Pfam" id="PF05649">
    <property type="entry name" value="Peptidase_M13_N"/>
    <property type="match status" value="1"/>
</dbReference>
<accession>A0A6C0E343</accession>
<dbReference type="PANTHER" id="PTHR11733:SF133">
    <property type="entry name" value="PHOSPHATE-REGULATING NEUTRAL ENDOPEPTIDASE PHEX"/>
    <property type="match status" value="1"/>
</dbReference>
<sequence>MVIINKNKNTRNRRIQNNKTKKTSNYLKTLPNNYNHFENSLENNKEIKKILGSDDYQKSLIKAFRTPYAPSKITARSDYYDYINYSWILQQTKLANKVKKFYPQIDSFRVTQEKVYYELIDIVKKYTSDNNTQKSKAIDNVYKSFLTLNEKTAQQNVYDSIETIDAFIKKGDLLSFLAYINKCEMVSWASPIVWTMDPDSKNSKIYRSTISSPILSIYDYEVYIEDTQDDQDTKKNKQIFKNKFFQFINRMFDECIGKNHGLKAQDIWDVEYEMLIALGCNSVKNDSEDYYNVVKNHDSLTKYGFDWESFSTYLGFKKTPDFYICTSLNYLKCIMKTLHENWKTPKWRTYYIYMYVRQIMRFHKKWRYVYYDFFGKFMRGQPIIFPDQLYPVFGLSICFNTFLTNEYVERNKKEEYINYVNNMGQDLLTVFKRIIERNTWLSPKTKKYALLKLKYIQLIVGSPKILREDPVLSYSDNDPWNNMHLISQWRFKKYIELEGQEIIDIPTVDWFDFKLSGKQAYIVNAFYTPTENSIYVPLAYLQKPFIDLDERGIEYNLAHIGYTLAHEMSHSLDDMGSKYDYVGNLKNWWTKHDRKVFNLKVKDVIKQYETFAAYDGIKMDASLSIGENLADISGLAICTEYLRDFQLKNQDIISIQFLSFEAFFTYIAIQARQKIYDKAIKAQLKINPHPMDKYRTNCPLARLKLFQSIYNIQKGDKMFWHSTDTIW</sequence>
<evidence type="ECO:0000256" key="4">
    <source>
        <dbReference type="ARBA" id="ARBA00022801"/>
    </source>
</evidence>
<dbReference type="InterPro" id="IPR042089">
    <property type="entry name" value="Peptidase_M13_dom_2"/>
</dbReference>
<dbReference type="GO" id="GO:0004222">
    <property type="term" value="F:metalloendopeptidase activity"/>
    <property type="evidence" value="ECO:0007669"/>
    <property type="project" value="InterPro"/>
</dbReference>
<protein>
    <recommendedName>
        <fullName evidence="10">Peptidase M13 C-terminal domain-containing protein</fullName>
    </recommendedName>
</protein>
<proteinExistence type="predicted"/>
<dbReference type="Gene3D" id="3.40.390.10">
    <property type="entry name" value="Collagenase (Catalytic Domain)"/>
    <property type="match status" value="1"/>
</dbReference>
<dbReference type="Gene3D" id="1.10.1380.10">
    <property type="entry name" value="Neutral endopeptidase , domain2"/>
    <property type="match status" value="1"/>
</dbReference>
<keyword evidence="2" id="KW-0645">Protease</keyword>
<reference evidence="9" key="1">
    <citation type="journal article" date="2020" name="Nature">
        <title>Giant virus diversity and host interactions through global metagenomics.</title>
        <authorList>
            <person name="Schulz F."/>
            <person name="Roux S."/>
            <person name="Paez-Espino D."/>
            <person name="Jungbluth S."/>
            <person name="Walsh D.A."/>
            <person name="Denef V.J."/>
            <person name="McMahon K.D."/>
            <person name="Konstantinidis K.T."/>
            <person name="Eloe-Fadrosh E.A."/>
            <person name="Kyrpides N.C."/>
            <person name="Woyke T."/>
        </authorList>
    </citation>
    <scope>NUCLEOTIDE SEQUENCE</scope>
    <source>
        <strain evidence="9">GVMAG-M-3300023179-114</strain>
    </source>
</reference>
<keyword evidence="3" id="KW-0479">Metal-binding</keyword>
<evidence type="ECO:0000256" key="2">
    <source>
        <dbReference type="ARBA" id="ARBA00022670"/>
    </source>
</evidence>
<evidence type="ECO:0000259" key="7">
    <source>
        <dbReference type="Pfam" id="PF01431"/>
    </source>
</evidence>
<dbReference type="Pfam" id="PF01431">
    <property type="entry name" value="Peptidase_M13"/>
    <property type="match status" value="1"/>
</dbReference>
<dbReference type="GO" id="GO:0046872">
    <property type="term" value="F:metal ion binding"/>
    <property type="evidence" value="ECO:0007669"/>
    <property type="project" value="UniProtKB-KW"/>
</dbReference>
<dbReference type="InterPro" id="IPR024079">
    <property type="entry name" value="MetalloPept_cat_dom_sf"/>
</dbReference>
<dbReference type="AlphaFoldDB" id="A0A6C0E343"/>